<organism evidence="1 2">
    <name type="scientific">Ananas comosus</name>
    <name type="common">Pineapple</name>
    <name type="synonym">Ananas ananas</name>
    <dbReference type="NCBI Taxonomy" id="4615"/>
    <lineage>
        <taxon>Eukaryota</taxon>
        <taxon>Viridiplantae</taxon>
        <taxon>Streptophyta</taxon>
        <taxon>Embryophyta</taxon>
        <taxon>Tracheophyta</taxon>
        <taxon>Spermatophyta</taxon>
        <taxon>Magnoliopsida</taxon>
        <taxon>Liliopsida</taxon>
        <taxon>Poales</taxon>
        <taxon>Bromeliaceae</taxon>
        <taxon>Bromelioideae</taxon>
        <taxon>Ananas</taxon>
    </lineage>
</organism>
<sequence>MDAISSLFPFKVLCGKRGLEGNTWDVNPLQLQLDLATLDIPEPEDGVLHQPAVPPDNVALVGQAVLLARPHRPHHRPARDVCQVHLRHLHERLHVQVRVPHVVVLAERVLVVNLLRAFLTNDDDDDDDDDNDEDEQNRRIELRGLNWLLLGAALALGGLLALGEDDLAVAEDGDLHEGGELAVALAELVDLVGVGEEGGAAAQVEGVVAGPHVHRVLPLRPARRHHQLPVAVHPRVLVELRMHPALLPTLPPPPLPLLLFVFK</sequence>
<evidence type="ECO:0000313" key="2">
    <source>
        <dbReference type="Proteomes" id="UP000092600"/>
    </source>
</evidence>
<dbReference type="EMBL" id="LSRQ01008054">
    <property type="protein sequence ID" value="OAY64288.1"/>
    <property type="molecule type" value="Genomic_DNA"/>
</dbReference>
<protein>
    <submittedName>
        <fullName evidence="1">Uncharacterized protein</fullName>
    </submittedName>
</protein>
<evidence type="ECO:0000313" key="1">
    <source>
        <dbReference type="EMBL" id="OAY64288.1"/>
    </source>
</evidence>
<gene>
    <name evidence="1" type="ORF">ACMD2_17138</name>
</gene>
<accession>A0A199UHS4</accession>
<dbReference type="AlphaFoldDB" id="A0A199UHS4"/>
<reference evidence="1 2" key="1">
    <citation type="journal article" date="2016" name="DNA Res.">
        <title>The draft genome of MD-2 pineapple using hybrid error correction of long reads.</title>
        <authorList>
            <person name="Redwan R.M."/>
            <person name="Saidin A."/>
            <person name="Kumar S.V."/>
        </authorList>
    </citation>
    <scope>NUCLEOTIDE SEQUENCE [LARGE SCALE GENOMIC DNA]</scope>
    <source>
        <strain evidence="2">cv. MD2</strain>
        <tissue evidence="1">Leaf</tissue>
    </source>
</reference>
<proteinExistence type="predicted"/>
<comment type="caution">
    <text evidence="1">The sequence shown here is derived from an EMBL/GenBank/DDBJ whole genome shotgun (WGS) entry which is preliminary data.</text>
</comment>
<name>A0A199UHS4_ANACO</name>
<dbReference type="Proteomes" id="UP000092600">
    <property type="component" value="Unassembled WGS sequence"/>
</dbReference>